<dbReference type="OrthoDB" id="6247875at2759"/>
<dbReference type="SUPFAM" id="SSF47095">
    <property type="entry name" value="HMG-box"/>
    <property type="match status" value="1"/>
</dbReference>
<dbReference type="InParanoid" id="A0A165CZV6"/>
<evidence type="ECO:0000256" key="2">
    <source>
        <dbReference type="ARBA" id="ARBA00023163"/>
    </source>
</evidence>
<dbReference type="EMBL" id="KV426266">
    <property type="protein sequence ID" value="KZV83531.1"/>
    <property type="molecule type" value="Genomic_DNA"/>
</dbReference>
<dbReference type="PANTHER" id="PTHR10270:SF161">
    <property type="entry name" value="SEX-DETERMINING REGION Y PROTEIN"/>
    <property type="match status" value="1"/>
</dbReference>
<feature type="non-terminal residue" evidence="6">
    <location>
        <position position="301"/>
    </location>
</feature>
<keyword evidence="3" id="KW-0539">Nucleus</keyword>
<feature type="region of interest" description="Disordered" evidence="4">
    <location>
        <begin position="147"/>
        <end position="201"/>
    </location>
</feature>
<dbReference type="GO" id="GO:0001228">
    <property type="term" value="F:DNA-binding transcription activator activity, RNA polymerase II-specific"/>
    <property type="evidence" value="ECO:0007669"/>
    <property type="project" value="TreeGrafter"/>
</dbReference>
<evidence type="ECO:0000256" key="1">
    <source>
        <dbReference type="ARBA" id="ARBA00023125"/>
    </source>
</evidence>
<protein>
    <recommendedName>
        <fullName evidence="5">HMG box domain-containing protein</fullName>
    </recommendedName>
</protein>
<dbReference type="CDD" id="cd01389">
    <property type="entry name" value="HMG-box_ROX1-like"/>
    <property type="match status" value="1"/>
</dbReference>
<dbReference type="SMART" id="SM00398">
    <property type="entry name" value="HMG"/>
    <property type="match status" value="1"/>
</dbReference>
<proteinExistence type="predicted"/>
<evidence type="ECO:0000259" key="5">
    <source>
        <dbReference type="PROSITE" id="PS50118"/>
    </source>
</evidence>
<feature type="compositionally biased region" description="Polar residues" evidence="4">
    <location>
        <begin position="7"/>
        <end position="19"/>
    </location>
</feature>
<organism evidence="6 7">
    <name type="scientific">Exidia glandulosa HHB12029</name>
    <dbReference type="NCBI Taxonomy" id="1314781"/>
    <lineage>
        <taxon>Eukaryota</taxon>
        <taxon>Fungi</taxon>
        <taxon>Dikarya</taxon>
        <taxon>Basidiomycota</taxon>
        <taxon>Agaricomycotina</taxon>
        <taxon>Agaricomycetes</taxon>
        <taxon>Auriculariales</taxon>
        <taxon>Exidiaceae</taxon>
        <taxon>Exidia</taxon>
    </lineage>
</organism>
<dbReference type="STRING" id="1314781.A0A165CZV6"/>
<sequence>MARMANSRISKARSVSPSPRKSDVKLSAASRRGKPEGHIPRPPNAFIIFRQELNKKSVSAGEAHQKSISSVACALWRQYREKEPERIKKYFDLAEQLKEEHKARYPDYVYRPRKRLVEKKRRQCRTTQEEEHVRKLAVLAAHGEDDGLLPVSKLPALPPTRPTRTTRSRKAPAKSEPSTADSSPSGFPSPLPDPETLRESWATESPDAYEVPALASSPSTSTPTSPISPMLATPLGTTLPLHYAPVSSTSAYEGLIQLPADFMPSLTVPVDFTGYEVDYNGNAQWNGFVQNTPAFVTKPEV</sequence>
<name>A0A165CZV6_EXIGL</name>
<gene>
    <name evidence="6" type="ORF">EXIGLDRAFT_310250</name>
</gene>
<dbReference type="PROSITE" id="PS50118">
    <property type="entry name" value="HMG_BOX_2"/>
    <property type="match status" value="1"/>
</dbReference>
<dbReference type="InterPro" id="IPR050140">
    <property type="entry name" value="SRY-related_HMG-box_TF-like"/>
</dbReference>
<dbReference type="AlphaFoldDB" id="A0A165CZV6"/>
<keyword evidence="7" id="KW-1185">Reference proteome</keyword>
<evidence type="ECO:0000256" key="4">
    <source>
        <dbReference type="SAM" id="MobiDB-lite"/>
    </source>
</evidence>
<dbReference type="Proteomes" id="UP000077266">
    <property type="component" value="Unassembled WGS sequence"/>
</dbReference>
<evidence type="ECO:0000313" key="6">
    <source>
        <dbReference type="EMBL" id="KZV83531.1"/>
    </source>
</evidence>
<evidence type="ECO:0000256" key="3">
    <source>
        <dbReference type="PROSITE-ProRule" id="PRU00267"/>
    </source>
</evidence>
<dbReference type="Pfam" id="PF00505">
    <property type="entry name" value="HMG_box"/>
    <property type="match status" value="1"/>
</dbReference>
<keyword evidence="1 3" id="KW-0238">DNA-binding</keyword>
<dbReference type="Gene3D" id="1.10.30.10">
    <property type="entry name" value="High mobility group box domain"/>
    <property type="match status" value="1"/>
</dbReference>
<feature type="domain" description="HMG box" evidence="5">
    <location>
        <begin position="39"/>
        <end position="109"/>
    </location>
</feature>
<reference evidence="6 7" key="1">
    <citation type="journal article" date="2016" name="Mol. Biol. Evol.">
        <title>Comparative Genomics of Early-Diverging Mushroom-Forming Fungi Provides Insights into the Origins of Lignocellulose Decay Capabilities.</title>
        <authorList>
            <person name="Nagy L.G."/>
            <person name="Riley R."/>
            <person name="Tritt A."/>
            <person name="Adam C."/>
            <person name="Daum C."/>
            <person name="Floudas D."/>
            <person name="Sun H."/>
            <person name="Yadav J.S."/>
            <person name="Pangilinan J."/>
            <person name="Larsson K.H."/>
            <person name="Matsuura K."/>
            <person name="Barry K."/>
            <person name="Labutti K."/>
            <person name="Kuo R."/>
            <person name="Ohm R.A."/>
            <person name="Bhattacharya S.S."/>
            <person name="Shirouzu T."/>
            <person name="Yoshinaga Y."/>
            <person name="Martin F.M."/>
            <person name="Grigoriev I.V."/>
            <person name="Hibbett D.S."/>
        </authorList>
    </citation>
    <scope>NUCLEOTIDE SEQUENCE [LARGE SCALE GENOMIC DNA]</scope>
    <source>
        <strain evidence="6 7">HHB12029</strain>
    </source>
</reference>
<dbReference type="InterPro" id="IPR036910">
    <property type="entry name" value="HMG_box_dom_sf"/>
</dbReference>
<keyword evidence="2" id="KW-0804">Transcription</keyword>
<dbReference type="GO" id="GO:0005634">
    <property type="term" value="C:nucleus"/>
    <property type="evidence" value="ECO:0007669"/>
    <property type="project" value="UniProtKB-UniRule"/>
</dbReference>
<feature type="region of interest" description="Disordered" evidence="4">
    <location>
        <begin position="1"/>
        <end position="43"/>
    </location>
</feature>
<evidence type="ECO:0000313" key="7">
    <source>
        <dbReference type="Proteomes" id="UP000077266"/>
    </source>
</evidence>
<accession>A0A165CZV6</accession>
<dbReference type="PANTHER" id="PTHR10270">
    <property type="entry name" value="SOX TRANSCRIPTION FACTOR"/>
    <property type="match status" value="1"/>
</dbReference>
<dbReference type="GO" id="GO:0000978">
    <property type="term" value="F:RNA polymerase II cis-regulatory region sequence-specific DNA binding"/>
    <property type="evidence" value="ECO:0007669"/>
    <property type="project" value="TreeGrafter"/>
</dbReference>
<feature type="compositionally biased region" description="Polar residues" evidence="4">
    <location>
        <begin position="176"/>
        <end position="186"/>
    </location>
</feature>
<dbReference type="InterPro" id="IPR009071">
    <property type="entry name" value="HMG_box_dom"/>
</dbReference>
<dbReference type="GO" id="GO:0030154">
    <property type="term" value="P:cell differentiation"/>
    <property type="evidence" value="ECO:0007669"/>
    <property type="project" value="TreeGrafter"/>
</dbReference>
<feature type="DNA-binding region" description="HMG box" evidence="3">
    <location>
        <begin position="39"/>
        <end position="109"/>
    </location>
</feature>